<evidence type="ECO:0000313" key="10">
    <source>
        <dbReference type="Proteomes" id="UP000095349"/>
    </source>
</evidence>
<dbReference type="PANTHER" id="PTHR43806">
    <property type="entry name" value="PEPTIDASE S8"/>
    <property type="match status" value="1"/>
</dbReference>
<dbReference type="GO" id="GO:0005615">
    <property type="term" value="C:extracellular space"/>
    <property type="evidence" value="ECO:0007669"/>
    <property type="project" value="TreeGrafter"/>
</dbReference>
<dbReference type="PROSITE" id="PS00136">
    <property type="entry name" value="SUBTILASE_ASP"/>
    <property type="match status" value="1"/>
</dbReference>
<keyword evidence="4 5" id="KW-0720">Serine protease</keyword>
<gene>
    <name evidence="9" type="ORF">A4G23_04822</name>
</gene>
<accession>A0A1D8G905</accession>
<dbReference type="AlphaFoldDB" id="A0A1D8G905"/>
<proteinExistence type="inferred from homology"/>
<dbReference type="EMBL" id="CP017316">
    <property type="protein sequence ID" value="AOT61930.1"/>
    <property type="molecule type" value="Genomic_DNA"/>
</dbReference>
<protein>
    <submittedName>
        <fullName evidence="9">Extracellular serine proteinase</fullName>
        <ecNumber evidence="9">3.4.21.-</ecNumber>
    </submittedName>
</protein>
<evidence type="ECO:0000259" key="8">
    <source>
        <dbReference type="Pfam" id="PF00082"/>
    </source>
</evidence>
<organism evidence="9 10">
    <name type="scientific">Streptomyces rubrolavendulae</name>
    <dbReference type="NCBI Taxonomy" id="285473"/>
    <lineage>
        <taxon>Bacteria</taxon>
        <taxon>Bacillati</taxon>
        <taxon>Actinomycetota</taxon>
        <taxon>Actinomycetes</taxon>
        <taxon>Kitasatosporales</taxon>
        <taxon>Streptomycetaceae</taxon>
        <taxon>Streptomyces</taxon>
    </lineage>
</organism>
<evidence type="ECO:0000256" key="1">
    <source>
        <dbReference type="ARBA" id="ARBA00011073"/>
    </source>
</evidence>
<dbReference type="GeneID" id="33064749"/>
<keyword evidence="10" id="KW-1185">Reference proteome</keyword>
<evidence type="ECO:0000256" key="3">
    <source>
        <dbReference type="ARBA" id="ARBA00022801"/>
    </source>
</evidence>
<dbReference type="InterPro" id="IPR036852">
    <property type="entry name" value="Peptidase_S8/S53_dom_sf"/>
</dbReference>
<evidence type="ECO:0000256" key="2">
    <source>
        <dbReference type="ARBA" id="ARBA00022670"/>
    </source>
</evidence>
<dbReference type="GO" id="GO:0006508">
    <property type="term" value="P:proteolysis"/>
    <property type="evidence" value="ECO:0007669"/>
    <property type="project" value="UniProtKB-KW"/>
</dbReference>
<dbReference type="Pfam" id="PF00082">
    <property type="entry name" value="Peptidase_S8"/>
    <property type="match status" value="1"/>
</dbReference>
<feature type="active site" description="Charge relay system" evidence="5">
    <location>
        <position position="219"/>
    </location>
</feature>
<feature type="region of interest" description="Disordered" evidence="6">
    <location>
        <begin position="117"/>
        <end position="153"/>
    </location>
</feature>
<keyword evidence="7" id="KW-0732">Signal</keyword>
<dbReference type="KEGG" id="srn:A4G23_04822"/>
<feature type="chain" id="PRO_5039098703" evidence="7">
    <location>
        <begin position="25"/>
        <end position="442"/>
    </location>
</feature>
<evidence type="ECO:0000256" key="5">
    <source>
        <dbReference type="PROSITE-ProRule" id="PRU01240"/>
    </source>
</evidence>
<feature type="region of interest" description="Disordered" evidence="6">
    <location>
        <begin position="411"/>
        <end position="442"/>
    </location>
</feature>
<reference evidence="9 10" key="1">
    <citation type="submission" date="2016-09" db="EMBL/GenBank/DDBJ databases">
        <title>Streptomyces rubrolavendulae MJM4426 Genome sequencing and assembly.</title>
        <authorList>
            <person name="Kim J.-G."/>
        </authorList>
    </citation>
    <scope>NUCLEOTIDE SEQUENCE [LARGE SCALE GENOMIC DNA]</scope>
    <source>
        <strain evidence="9 10">MJM4426</strain>
    </source>
</reference>
<dbReference type="FunFam" id="3.40.50.200:FF:000016">
    <property type="entry name" value="Proprotein convertase subtilisin/kexin type 9"/>
    <property type="match status" value="1"/>
</dbReference>
<feature type="domain" description="Peptidase S8/S53" evidence="8">
    <location>
        <begin position="175"/>
        <end position="415"/>
    </location>
</feature>
<dbReference type="GO" id="GO:0004252">
    <property type="term" value="F:serine-type endopeptidase activity"/>
    <property type="evidence" value="ECO:0007669"/>
    <property type="project" value="UniProtKB-UniRule"/>
</dbReference>
<dbReference type="InterPro" id="IPR034193">
    <property type="entry name" value="PCSK9_ProteinaseK-like"/>
</dbReference>
<feature type="active site" description="Charge relay system" evidence="5">
    <location>
        <position position="184"/>
    </location>
</feature>
<dbReference type="Proteomes" id="UP000095349">
    <property type="component" value="Chromosome"/>
</dbReference>
<dbReference type="InterPro" id="IPR050131">
    <property type="entry name" value="Peptidase_S8_subtilisin-like"/>
</dbReference>
<dbReference type="EC" id="3.4.21.-" evidence="9"/>
<dbReference type="PRINTS" id="PR00723">
    <property type="entry name" value="SUBTILISIN"/>
</dbReference>
<dbReference type="InterPro" id="IPR000209">
    <property type="entry name" value="Peptidase_S8/S53_dom"/>
</dbReference>
<feature type="signal peptide" evidence="7">
    <location>
        <begin position="1"/>
        <end position="24"/>
    </location>
</feature>
<dbReference type="CDD" id="cd04077">
    <property type="entry name" value="Peptidases_S8_PCSK9_ProteinaseK_like"/>
    <property type="match status" value="1"/>
</dbReference>
<dbReference type="InterPro" id="IPR015500">
    <property type="entry name" value="Peptidase_S8_subtilisin-rel"/>
</dbReference>
<dbReference type="Gene3D" id="3.40.50.200">
    <property type="entry name" value="Peptidase S8/S53 domain"/>
    <property type="match status" value="1"/>
</dbReference>
<dbReference type="OrthoDB" id="9766923at2"/>
<evidence type="ECO:0000256" key="4">
    <source>
        <dbReference type="ARBA" id="ARBA00022825"/>
    </source>
</evidence>
<dbReference type="STRING" id="285473.A4G23_04822"/>
<keyword evidence="2 5" id="KW-0645">Protease</keyword>
<feature type="active site" description="Charge relay system" evidence="5">
    <location>
        <position position="376"/>
    </location>
</feature>
<dbReference type="InterPro" id="IPR023827">
    <property type="entry name" value="Peptidase_S8_Asp-AS"/>
</dbReference>
<comment type="similarity">
    <text evidence="1 5">Belongs to the peptidase S8 family.</text>
</comment>
<dbReference type="PATRIC" id="fig|285473.5.peg.5080"/>
<feature type="compositionally biased region" description="Low complexity" evidence="6">
    <location>
        <begin position="121"/>
        <end position="150"/>
    </location>
</feature>
<keyword evidence="3 5" id="KW-0378">Hydrolase</keyword>
<dbReference type="PROSITE" id="PS51892">
    <property type="entry name" value="SUBTILASE"/>
    <property type="match status" value="1"/>
</dbReference>
<dbReference type="SUPFAM" id="SSF52743">
    <property type="entry name" value="Subtilisin-like"/>
    <property type="match status" value="1"/>
</dbReference>
<dbReference type="RefSeq" id="WP_069978767.1">
    <property type="nucleotide sequence ID" value="NZ_CP017316.1"/>
</dbReference>
<name>A0A1D8G905_9ACTN</name>
<evidence type="ECO:0000256" key="6">
    <source>
        <dbReference type="SAM" id="MobiDB-lite"/>
    </source>
</evidence>
<sequence length="442" mass="45591">MNNALVRTVTATAVAALAALSPWATGPAFPAAPAEPAPSAATVHIIEVNGTEATEEAVTRRAREMTAAHGGTLRRVYFAASQAFSVSLTEEQKAAYYRDPRVDSISADRLYRVAGEHRPAPARAGAPAVPGTPAGSSGPAASGGIQIAPPSWGLDRVDQRDLPLDHLHRMPHGYGTGVDVYVVDTGVRVTHREFAGGRARGAYDAVERRAGGDRDCNGHGTASAATAAGLWTGVAKGATVRSVRAFGCDGTGTLEHIMSAVDWITAHADRPSVVNLGFSGEPGSVLDLQLYEMTTRGIAYTAAAGNGDASGRGVESCETTPARQTTAITVAATDRGDTRPAWSNYGYCVHLFAPGTDITTADARGDAAYTSLTGTSAATAEVTGAAAVYLARHPSTTPVELDRALRSAATEGRIRDAGPDSPDLLLYTGPSGGTRQGADGER</sequence>
<evidence type="ECO:0000256" key="7">
    <source>
        <dbReference type="SAM" id="SignalP"/>
    </source>
</evidence>
<evidence type="ECO:0000313" key="9">
    <source>
        <dbReference type="EMBL" id="AOT61930.1"/>
    </source>
</evidence>
<dbReference type="PANTHER" id="PTHR43806:SF11">
    <property type="entry name" value="CEREVISIN-RELATED"/>
    <property type="match status" value="1"/>
</dbReference>